<organism evidence="1 2">
    <name type="scientific">Pseudoduganella guangdongensis</name>
    <dbReference type="NCBI Taxonomy" id="2692179"/>
    <lineage>
        <taxon>Bacteria</taxon>
        <taxon>Pseudomonadati</taxon>
        <taxon>Pseudomonadota</taxon>
        <taxon>Betaproteobacteria</taxon>
        <taxon>Burkholderiales</taxon>
        <taxon>Oxalobacteraceae</taxon>
        <taxon>Telluria group</taxon>
        <taxon>Pseudoduganella</taxon>
    </lineage>
</organism>
<dbReference type="Gene3D" id="3.40.190.10">
    <property type="entry name" value="Periplasmic binding protein-like II"/>
    <property type="match status" value="2"/>
</dbReference>
<comment type="caution">
    <text evidence="1">The sequence shown here is derived from an EMBL/GenBank/DDBJ whole genome shotgun (WGS) entry which is preliminary data.</text>
</comment>
<sequence length="228" mass="25139">MRLPVALLICLVFQTTPLRADELQLSVIAQHSINERAWPVLEAAAKRINITVVARPMSAERGVVEANLGQIDGAVGRSIGVEQKFSDLVRVPEPVYHYAPTAYSYMRPDVRGGWASLRSYSLCIRRGLQLTTVRTRDMARQQLADEASMLRMLKEGGCEVAIMDRNEPAAKAAIAADPGLAQLRPPLEEMPLYVYLHKRHAALVPKLTAALKQMRADGTLQKLSGEAD</sequence>
<proteinExistence type="predicted"/>
<reference evidence="1 2" key="1">
    <citation type="submission" date="2019-12" db="EMBL/GenBank/DDBJ databases">
        <title>Novel species isolated from a subtropical stream in China.</title>
        <authorList>
            <person name="Lu H."/>
        </authorList>
    </citation>
    <scope>NUCLEOTIDE SEQUENCE [LARGE SCALE GENOMIC DNA]</scope>
    <source>
        <strain evidence="1 2">DS3</strain>
    </source>
</reference>
<dbReference type="AlphaFoldDB" id="A0A6N9HFL0"/>
<accession>A0A6N9HFL0</accession>
<dbReference type="EMBL" id="WWCJ01000005">
    <property type="protein sequence ID" value="MYN02230.1"/>
    <property type="molecule type" value="Genomic_DNA"/>
</dbReference>
<protein>
    <submittedName>
        <fullName evidence="1">Transporter substrate-binding domain-containing protein</fullName>
    </submittedName>
</protein>
<evidence type="ECO:0000313" key="1">
    <source>
        <dbReference type="EMBL" id="MYN02230.1"/>
    </source>
</evidence>
<name>A0A6N9HFL0_9BURK</name>
<gene>
    <name evidence="1" type="ORF">GTP41_08940</name>
</gene>
<dbReference type="RefSeq" id="WP_161025223.1">
    <property type="nucleotide sequence ID" value="NZ_WWCJ01000005.1"/>
</dbReference>
<dbReference type="SUPFAM" id="SSF53850">
    <property type="entry name" value="Periplasmic binding protein-like II"/>
    <property type="match status" value="1"/>
</dbReference>
<keyword evidence="2" id="KW-1185">Reference proteome</keyword>
<evidence type="ECO:0000313" key="2">
    <source>
        <dbReference type="Proteomes" id="UP000448575"/>
    </source>
</evidence>
<dbReference type="Proteomes" id="UP000448575">
    <property type="component" value="Unassembled WGS sequence"/>
</dbReference>